<protein>
    <submittedName>
        <fullName evidence="3">Uncharacterized protein</fullName>
    </submittedName>
</protein>
<evidence type="ECO:0000313" key="3">
    <source>
        <dbReference type="EMBL" id="OHA01294.1"/>
    </source>
</evidence>
<dbReference type="EMBL" id="MHQL01000066">
    <property type="protein sequence ID" value="OHA01294.1"/>
    <property type="molecule type" value="Genomic_DNA"/>
</dbReference>
<proteinExistence type="predicted"/>
<dbReference type="InterPro" id="IPR019734">
    <property type="entry name" value="TPR_rpt"/>
</dbReference>
<evidence type="ECO:0000256" key="2">
    <source>
        <dbReference type="SAM" id="Phobius"/>
    </source>
</evidence>
<evidence type="ECO:0000313" key="4">
    <source>
        <dbReference type="Proteomes" id="UP000177811"/>
    </source>
</evidence>
<organism evidence="3 4">
    <name type="scientific">Candidatus Sungbacteria bacterium RIFCSPHIGHO2_02_FULL_51_29</name>
    <dbReference type="NCBI Taxonomy" id="1802273"/>
    <lineage>
        <taxon>Bacteria</taxon>
        <taxon>Candidatus Sungiibacteriota</taxon>
    </lineage>
</organism>
<dbReference type="AlphaFoldDB" id="A0A1G2KPW5"/>
<sequence length="362" mass="40222">MEETPKKNIPFILGVVAVGFAVLAAVVGYILYPGYMHRQKYEAGVARLQKGQLQDARVLFDAALSYRQDDPRSLYYLGKIALGKQSQTSGKGPIYPDADFQKAASHFETAFTYGLQAHDEAMYRTALNDAGFSYFMRKEYAKAQEKYLEYIRLSPDDAFIPRYFVALNDFERFNKPEEARDILLPAVGSASTPLHFATISNVYVLLARLQFYFGEYEEAQRNADLAIAKGAPLGNDLQIQIAHAVRASSLARKGDISGAENAIKKANELAGSDKAFACSLADAYVEGGLSAKALLVAHTVPAGKNYGYSICLHVLASASETLKKENDARMYMEQYLSLTDTFVEKNIVVERYRNEYRDALGR</sequence>
<keyword evidence="2" id="KW-0812">Transmembrane</keyword>
<accession>A0A1G2KPW5</accession>
<dbReference type="InterPro" id="IPR011990">
    <property type="entry name" value="TPR-like_helical_dom_sf"/>
</dbReference>
<dbReference type="Gene3D" id="1.25.40.10">
    <property type="entry name" value="Tetratricopeptide repeat domain"/>
    <property type="match status" value="2"/>
</dbReference>
<feature type="transmembrane region" description="Helical" evidence="2">
    <location>
        <begin position="12"/>
        <end position="32"/>
    </location>
</feature>
<dbReference type="SUPFAM" id="SSF48452">
    <property type="entry name" value="TPR-like"/>
    <property type="match status" value="2"/>
</dbReference>
<name>A0A1G2KPW5_9BACT</name>
<feature type="repeat" description="TPR" evidence="1">
    <location>
        <begin position="124"/>
        <end position="157"/>
    </location>
</feature>
<dbReference type="Proteomes" id="UP000177811">
    <property type="component" value="Unassembled WGS sequence"/>
</dbReference>
<reference evidence="3 4" key="1">
    <citation type="journal article" date="2016" name="Nat. Commun.">
        <title>Thousands of microbial genomes shed light on interconnected biogeochemical processes in an aquifer system.</title>
        <authorList>
            <person name="Anantharaman K."/>
            <person name="Brown C.T."/>
            <person name="Hug L.A."/>
            <person name="Sharon I."/>
            <person name="Castelle C.J."/>
            <person name="Probst A.J."/>
            <person name="Thomas B.C."/>
            <person name="Singh A."/>
            <person name="Wilkins M.J."/>
            <person name="Karaoz U."/>
            <person name="Brodie E.L."/>
            <person name="Williams K.H."/>
            <person name="Hubbard S.S."/>
            <person name="Banfield J.F."/>
        </authorList>
    </citation>
    <scope>NUCLEOTIDE SEQUENCE [LARGE SCALE GENOMIC DNA]</scope>
</reference>
<evidence type="ECO:0000256" key="1">
    <source>
        <dbReference type="PROSITE-ProRule" id="PRU00339"/>
    </source>
</evidence>
<keyword evidence="2" id="KW-1133">Transmembrane helix</keyword>
<keyword evidence="2" id="KW-0472">Membrane</keyword>
<keyword evidence="1" id="KW-0802">TPR repeat</keyword>
<comment type="caution">
    <text evidence="3">The sequence shown here is derived from an EMBL/GenBank/DDBJ whole genome shotgun (WGS) entry which is preliminary data.</text>
</comment>
<dbReference type="PROSITE" id="PS50005">
    <property type="entry name" value="TPR"/>
    <property type="match status" value="1"/>
</dbReference>
<gene>
    <name evidence="3" type="ORF">A3C16_01995</name>
</gene>